<accession>A0ABS1TNK5</accession>
<dbReference type="RefSeq" id="WP_202654123.1">
    <property type="nucleotide sequence ID" value="NZ_JAESWB010000168.1"/>
</dbReference>
<dbReference type="EMBL" id="JAESWB010000168">
    <property type="protein sequence ID" value="MBL4952896.1"/>
    <property type="molecule type" value="Genomic_DNA"/>
</dbReference>
<dbReference type="Pfam" id="PF12822">
    <property type="entry name" value="ECF_trnsprt"/>
    <property type="match status" value="1"/>
</dbReference>
<keyword evidence="1" id="KW-0472">Membrane</keyword>
<reference evidence="2 3" key="1">
    <citation type="submission" date="2021-01" db="EMBL/GenBank/DDBJ databases">
        <title>Genome public.</title>
        <authorList>
            <person name="Liu C."/>
            <person name="Sun Q."/>
        </authorList>
    </citation>
    <scope>NUCLEOTIDE SEQUENCE [LARGE SCALE GENOMIC DNA]</scope>
    <source>
        <strain evidence="2 3">YIM B02564</strain>
    </source>
</reference>
<organism evidence="2 3">
    <name type="scientific">Neobacillus paridis</name>
    <dbReference type="NCBI Taxonomy" id="2803862"/>
    <lineage>
        <taxon>Bacteria</taxon>
        <taxon>Bacillati</taxon>
        <taxon>Bacillota</taxon>
        <taxon>Bacilli</taxon>
        <taxon>Bacillales</taxon>
        <taxon>Bacillaceae</taxon>
        <taxon>Neobacillus</taxon>
    </lineage>
</organism>
<dbReference type="InterPro" id="IPR024529">
    <property type="entry name" value="ECF_trnsprt_substrate-spec"/>
</dbReference>
<evidence type="ECO:0000313" key="2">
    <source>
        <dbReference type="EMBL" id="MBL4952896.1"/>
    </source>
</evidence>
<dbReference type="Gene3D" id="1.10.1760.20">
    <property type="match status" value="1"/>
</dbReference>
<feature type="transmembrane region" description="Helical" evidence="1">
    <location>
        <begin position="101"/>
        <end position="123"/>
    </location>
</feature>
<keyword evidence="1" id="KW-0812">Transmembrane</keyword>
<keyword evidence="1" id="KW-1133">Transmembrane helix</keyword>
<feature type="transmembrane region" description="Helical" evidence="1">
    <location>
        <begin position="135"/>
        <end position="154"/>
    </location>
</feature>
<feature type="transmembrane region" description="Helical" evidence="1">
    <location>
        <begin position="12"/>
        <end position="37"/>
    </location>
</feature>
<sequence length="168" mass="17582">MKEKLTVKFLSWIAMFIALSAVGASIKIPAIIGSVALDAFPALLAAALLGGVPGAIVGALGHLLSALLGGFPLGPLHFVIAIEMAILCWLFGGMYGKNHKLLAGVVFVLLNTFAAPFPFIFLISKAFYISMLPSLAVGSILNAAIALILIPRLVPFVAHGFTKGEARR</sequence>
<feature type="transmembrane region" description="Helical" evidence="1">
    <location>
        <begin position="43"/>
        <end position="64"/>
    </location>
</feature>
<dbReference type="Proteomes" id="UP000623967">
    <property type="component" value="Unassembled WGS sequence"/>
</dbReference>
<proteinExistence type="predicted"/>
<gene>
    <name evidence="2" type="ORF">JK635_11805</name>
</gene>
<name>A0ABS1TNK5_9BACI</name>
<evidence type="ECO:0000313" key="3">
    <source>
        <dbReference type="Proteomes" id="UP000623967"/>
    </source>
</evidence>
<keyword evidence="3" id="KW-1185">Reference proteome</keyword>
<comment type="caution">
    <text evidence="2">The sequence shown here is derived from an EMBL/GenBank/DDBJ whole genome shotgun (WGS) entry which is preliminary data.</text>
</comment>
<protein>
    <submittedName>
        <fullName evidence="2">ECF transporter S component</fullName>
    </submittedName>
</protein>
<evidence type="ECO:0000256" key="1">
    <source>
        <dbReference type="SAM" id="Phobius"/>
    </source>
</evidence>
<feature type="transmembrane region" description="Helical" evidence="1">
    <location>
        <begin position="76"/>
        <end position="95"/>
    </location>
</feature>